<evidence type="ECO:0000256" key="1">
    <source>
        <dbReference type="SAM" id="SignalP"/>
    </source>
</evidence>
<protein>
    <submittedName>
        <fullName evidence="2">Uncharacterized protein</fullName>
    </submittedName>
</protein>
<feature type="signal peptide" evidence="1">
    <location>
        <begin position="1"/>
        <end position="21"/>
    </location>
</feature>
<evidence type="ECO:0000313" key="2">
    <source>
        <dbReference type="EMBL" id="UOQ74460.1"/>
    </source>
</evidence>
<feature type="chain" id="PRO_5035762515" evidence="1">
    <location>
        <begin position="22"/>
        <end position="168"/>
    </location>
</feature>
<reference evidence="2" key="1">
    <citation type="submission" date="2022-04" db="EMBL/GenBank/DDBJ databases">
        <title>Hymenobacter sp. isolated from the air.</title>
        <authorList>
            <person name="Won M."/>
            <person name="Lee C.-M."/>
            <person name="Woen H.-Y."/>
            <person name="Kwon S.-W."/>
        </authorList>
    </citation>
    <scope>NUCLEOTIDE SEQUENCE</scope>
    <source>
        <strain evidence="2">5116S-3</strain>
    </source>
</reference>
<keyword evidence="3" id="KW-1185">Reference proteome</keyword>
<organism evidence="2 3">
    <name type="scientific">Hymenobacter cellulosilyticus</name>
    <dbReference type="NCBI Taxonomy" id="2932248"/>
    <lineage>
        <taxon>Bacteria</taxon>
        <taxon>Pseudomonadati</taxon>
        <taxon>Bacteroidota</taxon>
        <taxon>Cytophagia</taxon>
        <taxon>Cytophagales</taxon>
        <taxon>Hymenobacteraceae</taxon>
        <taxon>Hymenobacter</taxon>
    </lineage>
</organism>
<dbReference type="Proteomes" id="UP000831796">
    <property type="component" value="Chromosome"/>
</dbReference>
<dbReference type="EMBL" id="CP095046">
    <property type="protein sequence ID" value="UOQ74460.1"/>
    <property type="molecule type" value="Genomic_DNA"/>
</dbReference>
<name>A0A8T9QF67_9BACT</name>
<evidence type="ECO:0000313" key="3">
    <source>
        <dbReference type="Proteomes" id="UP000831796"/>
    </source>
</evidence>
<dbReference type="RefSeq" id="WP_244677800.1">
    <property type="nucleotide sequence ID" value="NZ_CP095046.1"/>
</dbReference>
<sequence>MKKHILLLALGLLTCSGAALAQTYSVPTDYSFQAPADYARYDNQVIETVKWLEVTPQGKEAAQRQAANRFLLQWMTGTPAVSVQLQDYVGKLVGKEPDMLMLFMAGWSRYQLQHPDEKDAVVLNTEGLKTVLKGYQAGGFKRNKQLETLVPLQEKGTLSDWVKGQLKG</sequence>
<dbReference type="AlphaFoldDB" id="A0A8T9QF67"/>
<accession>A0A8T9QF67</accession>
<dbReference type="KEGG" id="hcu:MUN79_11610"/>
<gene>
    <name evidence="2" type="ORF">MUN79_11610</name>
</gene>
<proteinExistence type="predicted"/>
<keyword evidence="1" id="KW-0732">Signal</keyword>